<evidence type="ECO:0000313" key="1">
    <source>
        <dbReference type="EMBL" id="EDW40486.1"/>
    </source>
</evidence>
<dbReference type="EMBL" id="CH479188">
    <property type="protein sequence ID" value="EDW40486.1"/>
    <property type="molecule type" value="Genomic_DNA"/>
</dbReference>
<protein>
    <submittedName>
        <fullName evidence="1">GL24863</fullName>
    </submittedName>
</protein>
<accession>B4GRV1</accession>
<dbReference type="HOGENOM" id="CLU_2348890_0_0_1"/>
<dbReference type="Proteomes" id="UP000008744">
    <property type="component" value="Unassembled WGS sequence"/>
</dbReference>
<reference evidence="1 2" key="1">
    <citation type="journal article" date="2007" name="Nature">
        <title>Evolution of genes and genomes on the Drosophila phylogeny.</title>
        <authorList>
            <consortium name="Drosophila 12 Genomes Consortium"/>
            <person name="Clark A.G."/>
            <person name="Eisen M.B."/>
            <person name="Smith D.R."/>
            <person name="Bergman C.M."/>
            <person name="Oliver B."/>
            <person name="Markow T.A."/>
            <person name="Kaufman T.C."/>
            <person name="Kellis M."/>
            <person name="Gelbart W."/>
            <person name="Iyer V.N."/>
            <person name="Pollard D.A."/>
            <person name="Sackton T.B."/>
            <person name="Larracuente A.M."/>
            <person name="Singh N.D."/>
            <person name="Abad J.P."/>
            <person name="Abt D.N."/>
            <person name="Adryan B."/>
            <person name="Aguade M."/>
            <person name="Akashi H."/>
            <person name="Anderson W.W."/>
            <person name="Aquadro C.F."/>
            <person name="Ardell D.H."/>
            <person name="Arguello R."/>
            <person name="Artieri C.G."/>
            <person name="Barbash D.A."/>
            <person name="Barker D."/>
            <person name="Barsanti P."/>
            <person name="Batterham P."/>
            <person name="Batzoglou S."/>
            <person name="Begun D."/>
            <person name="Bhutkar A."/>
            <person name="Blanco E."/>
            <person name="Bosak S.A."/>
            <person name="Bradley R.K."/>
            <person name="Brand A.D."/>
            <person name="Brent M.R."/>
            <person name="Brooks A.N."/>
            <person name="Brown R.H."/>
            <person name="Butlin R.K."/>
            <person name="Caggese C."/>
            <person name="Calvi B.R."/>
            <person name="Bernardo de Carvalho A."/>
            <person name="Caspi A."/>
            <person name="Castrezana S."/>
            <person name="Celniker S.E."/>
            <person name="Chang J.L."/>
            <person name="Chapple C."/>
            <person name="Chatterji S."/>
            <person name="Chinwalla A."/>
            <person name="Civetta A."/>
            <person name="Clifton S.W."/>
            <person name="Comeron J.M."/>
            <person name="Costello J.C."/>
            <person name="Coyne J.A."/>
            <person name="Daub J."/>
            <person name="David R.G."/>
            <person name="Delcher A.L."/>
            <person name="Delehaunty K."/>
            <person name="Do C.B."/>
            <person name="Ebling H."/>
            <person name="Edwards K."/>
            <person name="Eickbush T."/>
            <person name="Evans J.D."/>
            <person name="Filipski A."/>
            <person name="Findeiss S."/>
            <person name="Freyhult E."/>
            <person name="Fulton L."/>
            <person name="Fulton R."/>
            <person name="Garcia A.C."/>
            <person name="Gardiner A."/>
            <person name="Garfield D.A."/>
            <person name="Garvin B.E."/>
            <person name="Gibson G."/>
            <person name="Gilbert D."/>
            <person name="Gnerre S."/>
            <person name="Godfrey J."/>
            <person name="Good R."/>
            <person name="Gotea V."/>
            <person name="Gravely B."/>
            <person name="Greenberg A.J."/>
            <person name="Griffiths-Jones S."/>
            <person name="Gross S."/>
            <person name="Guigo R."/>
            <person name="Gustafson E.A."/>
            <person name="Haerty W."/>
            <person name="Hahn M.W."/>
            <person name="Halligan D.L."/>
            <person name="Halpern A.L."/>
            <person name="Halter G.M."/>
            <person name="Han M.V."/>
            <person name="Heger A."/>
            <person name="Hillier L."/>
            <person name="Hinrichs A.S."/>
            <person name="Holmes I."/>
            <person name="Hoskins R.A."/>
            <person name="Hubisz M.J."/>
            <person name="Hultmark D."/>
            <person name="Huntley M.A."/>
            <person name="Jaffe D.B."/>
            <person name="Jagadeeshan S."/>
            <person name="Jeck W.R."/>
            <person name="Johnson J."/>
            <person name="Jones C.D."/>
            <person name="Jordan W.C."/>
            <person name="Karpen G.H."/>
            <person name="Kataoka E."/>
            <person name="Keightley P.D."/>
            <person name="Kheradpour P."/>
            <person name="Kirkness E.F."/>
            <person name="Koerich L.B."/>
            <person name="Kristiansen K."/>
            <person name="Kudrna D."/>
            <person name="Kulathinal R.J."/>
            <person name="Kumar S."/>
            <person name="Kwok R."/>
            <person name="Lander E."/>
            <person name="Langley C.H."/>
            <person name="Lapoint R."/>
            <person name="Lazzaro B.P."/>
            <person name="Lee S.J."/>
            <person name="Levesque L."/>
            <person name="Li R."/>
            <person name="Lin C.F."/>
            <person name="Lin M.F."/>
            <person name="Lindblad-Toh K."/>
            <person name="Llopart A."/>
            <person name="Long M."/>
            <person name="Low L."/>
            <person name="Lozovsky E."/>
            <person name="Lu J."/>
            <person name="Luo M."/>
            <person name="Machado C.A."/>
            <person name="Makalowski W."/>
            <person name="Marzo M."/>
            <person name="Matsuda M."/>
            <person name="Matzkin L."/>
            <person name="McAllister B."/>
            <person name="McBride C.S."/>
            <person name="McKernan B."/>
            <person name="McKernan K."/>
            <person name="Mendez-Lago M."/>
            <person name="Minx P."/>
            <person name="Mollenhauer M.U."/>
            <person name="Montooth K."/>
            <person name="Mount S.M."/>
            <person name="Mu X."/>
            <person name="Myers E."/>
            <person name="Negre B."/>
            <person name="Newfeld S."/>
            <person name="Nielsen R."/>
            <person name="Noor M.A."/>
            <person name="O'Grady P."/>
            <person name="Pachter L."/>
            <person name="Papaceit M."/>
            <person name="Parisi M.J."/>
            <person name="Parisi M."/>
            <person name="Parts L."/>
            <person name="Pedersen J.S."/>
            <person name="Pesole G."/>
            <person name="Phillippy A.M."/>
            <person name="Ponting C.P."/>
            <person name="Pop M."/>
            <person name="Porcelli D."/>
            <person name="Powell J.R."/>
            <person name="Prohaska S."/>
            <person name="Pruitt K."/>
            <person name="Puig M."/>
            <person name="Quesneville H."/>
            <person name="Ram K.R."/>
            <person name="Rand D."/>
            <person name="Rasmussen M.D."/>
            <person name="Reed L.K."/>
            <person name="Reenan R."/>
            <person name="Reily A."/>
            <person name="Remington K.A."/>
            <person name="Rieger T.T."/>
            <person name="Ritchie M.G."/>
            <person name="Robin C."/>
            <person name="Rogers Y.H."/>
            <person name="Rohde C."/>
            <person name="Rozas J."/>
            <person name="Rubenfield M.J."/>
            <person name="Ruiz A."/>
            <person name="Russo S."/>
            <person name="Salzberg S.L."/>
            <person name="Sanchez-Gracia A."/>
            <person name="Saranga D.J."/>
            <person name="Sato H."/>
            <person name="Schaeffer S.W."/>
            <person name="Schatz M.C."/>
            <person name="Schlenke T."/>
            <person name="Schwartz R."/>
            <person name="Segarra C."/>
            <person name="Singh R.S."/>
            <person name="Sirot L."/>
            <person name="Sirota M."/>
            <person name="Sisneros N.B."/>
            <person name="Smith C.D."/>
            <person name="Smith T.F."/>
            <person name="Spieth J."/>
            <person name="Stage D.E."/>
            <person name="Stark A."/>
            <person name="Stephan W."/>
            <person name="Strausberg R.L."/>
            <person name="Strempel S."/>
            <person name="Sturgill D."/>
            <person name="Sutton G."/>
            <person name="Sutton G.G."/>
            <person name="Tao W."/>
            <person name="Teichmann S."/>
            <person name="Tobari Y.N."/>
            <person name="Tomimura Y."/>
            <person name="Tsolas J.M."/>
            <person name="Valente V.L."/>
            <person name="Venter E."/>
            <person name="Venter J.C."/>
            <person name="Vicario S."/>
            <person name="Vieira F.G."/>
            <person name="Vilella A.J."/>
            <person name="Villasante A."/>
            <person name="Walenz B."/>
            <person name="Wang J."/>
            <person name="Wasserman M."/>
            <person name="Watts T."/>
            <person name="Wilson D."/>
            <person name="Wilson R.K."/>
            <person name="Wing R.A."/>
            <person name="Wolfner M.F."/>
            <person name="Wong A."/>
            <person name="Wong G.K."/>
            <person name="Wu C.I."/>
            <person name="Wu G."/>
            <person name="Yamamoto D."/>
            <person name="Yang H.P."/>
            <person name="Yang S.P."/>
            <person name="Yorke J.A."/>
            <person name="Yoshida K."/>
            <person name="Zdobnov E."/>
            <person name="Zhang P."/>
            <person name="Zhang Y."/>
            <person name="Zimin A.V."/>
            <person name="Baldwin J."/>
            <person name="Abdouelleil A."/>
            <person name="Abdulkadir J."/>
            <person name="Abebe A."/>
            <person name="Abera B."/>
            <person name="Abreu J."/>
            <person name="Acer S.C."/>
            <person name="Aftuck L."/>
            <person name="Alexander A."/>
            <person name="An P."/>
            <person name="Anderson E."/>
            <person name="Anderson S."/>
            <person name="Arachi H."/>
            <person name="Azer M."/>
            <person name="Bachantsang P."/>
            <person name="Barry A."/>
            <person name="Bayul T."/>
            <person name="Berlin A."/>
            <person name="Bessette D."/>
            <person name="Bloom T."/>
            <person name="Blye J."/>
            <person name="Boguslavskiy L."/>
            <person name="Bonnet C."/>
            <person name="Boukhgalter B."/>
            <person name="Bourzgui I."/>
            <person name="Brown A."/>
            <person name="Cahill P."/>
            <person name="Channer S."/>
            <person name="Cheshatsang Y."/>
            <person name="Chuda L."/>
            <person name="Citroen M."/>
            <person name="Collymore A."/>
            <person name="Cooke P."/>
            <person name="Costello M."/>
            <person name="D'Aco K."/>
            <person name="Daza R."/>
            <person name="De Haan G."/>
            <person name="DeGray S."/>
            <person name="DeMaso C."/>
            <person name="Dhargay N."/>
            <person name="Dooley K."/>
            <person name="Dooley E."/>
            <person name="Doricent M."/>
            <person name="Dorje P."/>
            <person name="Dorjee K."/>
            <person name="Dupes A."/>
            <person name="Elong R."/>
            <person name="Falk J."/>
            <person name="Farina A."/>
            <person name="Faro S."/>
            <person name="Ferguson D."/>
            <person name="Fisher S."/>
            <person name="Foley C.D."/>
            <person name="Franke A."/>
            <person name="Friedrich D."/>
            <person name="Gadbois L."/>
            <person name="Gearin G."/>
            <person name="Gearin C.R."/>
            <person name="Giannoukos G."/>
            <person name="Goode T."/>
            <person name="Graham J."/>
            <person name="Grandbois E."/>
            <person name="Grewal S."/>
            <person name="Gyaltsen K."/>
            <person name="Hafez N."/>
            <person name="Hagos B."/>
            <person name="Hall J."/>
            <person name="Henson C."/>
            <person name="Hollinger A."/>
            <person name="Honan T."/>
            <person name="Huard M.D."/>
            <person name="Hughes L."/>
            <person name="Hurhula B."/>
            <person name="Husby M.E."/>
            <person name="Kamat A."/>
            <person name="Kanga B."/>
            <person name="Kashin S."/>
            <person name="Khazanovich D."/>
            <person name="Kisner P."/>
            <person name="Lance K."/>
            <person name="Lara M."/>
            <person name="Lee W."/>
            <person name="Lennon N."/>
            <person name="Letendre F."/>
            <person name="LeVine R."/>
            <person name="Lipovsky A."/>
            <person name="Liu X."/>
            <person name="Liu J."/>
            <person name="Liu S."/>
            <person name="Lokyitsang T."/>
            <person name="Lokyitsang Y."/>
            <person name="Lubonja R."/>
            <person name="Lui A."/>
            <person name="MacDonald P."/>
            <person name="Magnisalis V."/>
            <person name="Maru K."/>
            <person name="Matthews C."/>
            <person name="McCusker W."/>
            <person name="McDonough S."/>
            <person name="Mehta T."/>
            <person name="Meldrim J."/>
            <person name="Meneus L."/>
            <person name="Mihai O."/>
            <person name="Mihalev A."/>
            <person name="Mihova T."/>
            <person name="Mittelman R."/>
            <person name="Mlenga V."/>
            <person name="Montmayeur A."/>
            <person name="Mulrain L."/>
            <person name="Navidi A."/>
            <person name="Naylor J."/>
            <person name="Negash T."/>
            <person name="Nguyen T."/>
            <person name="Nguyen N."/>
            <person name="Nicol R."/>
            <person name="Norbu C."/>
            <person name="Norbu N."/>
            <person name="Novod N."/>
            <person name="O'Neill B."/>
            <person name="Osman S."/>
            <person name="Markiewicz E."/>
            <person name="Oyono O.L."/>
            <person name="Patti C."/>
            <person name="Phunkhang P."/>
            <person name="Pierre F."/>
            <person name="Priest M."/>
            <person name="Raghuraman S."/>
            <person name="Rege F."/>
            <person name="Reyes R."/>
            <person name="Rise C."/>
            <person name="Rogov P."/>
            <person name="Ross K."/>
            <person name="Ryan E."/>
            <person name="Settipalli S."/>
            <person name="Shea T."/>
            <person name="Sherpa N."/>
            <person name="Shi L."/>
            <person name="Shih D."/>
            <person name="Sparrow T."/>
            <person name="Spaulding J."/>
            <person name="Stalker J."/>
            <person name="Stange-Thomann N."/>
            <person name="Stavropoulos S."/>
            <person name="Stone C."/>
            <person name="Strader C."/>
            <person name="Tesfaye S."/>
            <person name="Thomson T."/>
            <person name="Thoulutsang Y."/>
            <person name="Thoulutsang D."/>
            <person name="Topham K."/>
            <person name="Topping I."/>
            <person name="Tsamla T."/>
            <person name="Vassiliev H."/>
            <person name="Vo A."/>
            <person name="Wangchuk T."/>
            <person name="Wangdi T."/>
            <person name="Weiand M."/>
            <person name="Wilkinson J."/>
            <person name="Wilson A."/>
            <person name="Yadav S."/>
            <person name="Young G."/>
            <person name="Yu Q."/>
            <person name="Zembek L."/>
            <person name="Zhong D."/>
            <person name="Zimmer A."/>
            <person name="Zwirko Z."/>
            <person name="Jaffe D.B."/>
            <person name="Alvarez P."/>
            <person name="Brockman W."/>
            <person name="Butler J."/>
            <person name="Chin C."/>
            <person name="Gnerre S."/>
            <person name="Grabherr M."/>
            <person name="Kleber M."/>
            <person name="Mauceli E."/>
            <person name="MacCallum I."/>
        </authorList>
    </citation>
    <scope>NUCLEOTIDE SEQUENCE [LARGE SCALE GENOMIC DNA]</scope>
    <source>
        <strain evidence="2">MSH-3 / Tucson 14011-0111.49</strain>
    </source>
</reference>
<name>B4GRV1_DROPE</name>
<gene>
    <name evidence="1" type="primary">Dper\GL24863</name>
    <name evidence="1" type="ORF">Dper_GL24863</name>
</gene>
<keyword evidence="2" id="KW-1185">Reference proteome</keyword>
<proteinExistence type="predicted"/>
<sequence>MEMEELKASSSVYKRELAPKLRQFSSQIVVMMLLGNIRLESSLDYSTFALKDPSMLQSPMVRGRDSAKKDEQRRNQLLPGLTMTWTYEALNDAIMSR</sequence>
<organism evidence="2">
    <name type="scientific">Drosophila persimilis</name>
    <name type="common">Fruit fly</name>
    <dbReference type="NCBI Taxonomy" id="7234"/>
    <lineage>
        <taxon>Eukaryota</taxon>
        <taxon>Metazoa</taxon>
        <taxon>Ecdysozoa</taxon>
        <taxon>Arthropoda</taxon>
        <taxon>Hexapoda</taxon>
        <taxon>Insecta</taxon>
        <taxon>Pterygota</taxon>
        <taxon>Neoptera</taxon>
        <taxon>Endopterygota</taxon>
        <taxon>Diptera</taxon>
        <taxon>Brachycera</taxon>
        <taxon>Muscomorpha</taxon>
        <taxon>Ephydroidea</taxon>
        <taxon>Drosophilidae</taxon>
        <taxon>Drosophila</taxon>
        <taxon>Sophophora</taxon>
    </lineage>
</organism>
<dbReference type="AlphaFoldDB" id="B4GRV1"/>
<evidence type="ECO:0000313" key="2">
    <source>
        <dbReference type="Proteomes" id="UP000008744"/>
    </source>
</evidence>